<feature type="compositionally biased region" description="Low complexity" evidence="1">
    <location>
        <begin position="1"/>
        <end position="18"/>
    </location>
</feature>
<dbReference type="Proteomes" id="UP000252519">
    <property type="component" value="Unassembled WGS sequence"/>
</dbReference>
<evidence type="ECO:0000256" key="1">
    <source>
        <dbReference type="SAM" id="MobiDB-lite"/>
    </source>
</evidence>
<evidence type="ECO:0000313" key="3">
    <source>
        <dbReference type="Proteomes" id="UP000252519"/>
    </source>
</evidence>
<feature type="region of interest" description="Disordered" evidence="1">
    <location>
        <begin position="1"/>
        <end position="32"/>
    </location>
</feature>
<proteinExistence type="predicted"/>
<reference evidence="2 3" key="1">
    <citation type="submission" date="2014-10" db="EMBL/GenBank/DDBJ databases">
        <title>Draft genome of the hookworm Ancylostoma caninum.</title>
        <authorList>
            <person name="Mitreva M."/>
        </authorList>
    </citation>
    <scope>NUCLEOTIDE SEQUENCE [LARGE SCALE GENOMIC DNA]</scope>
    <source>
        <strain evidence="2 3">Baltimore</strain>
    </source>
</reference>
<feature type="region of interest" description="Disordered" evidence="1">
    <location>
        <begin position="399"/>
        <end position="420"/>
    </location>
</feature>
<dbReference type="AlphaFoldDB" id="A0A368G8N5"/>
<feature type="compositionally biased region" description="Acidic residues" evidence="1">
    <location>
        <begin position="406"/>
        <end position="420"/>
    </location>
</feature>
<comment type="caution">
    <text evidence="2">The sequence shown here is derived from an EMBL/GenBank/DDBJ whole genome shotgun (WGS) entry which is preliminary data.</text>
</comment>
<keyword evidence="3" id="KW-1185">Reference proteome</keyword>
<gene>
    <name evidence="2" type="ORF">ANCCAN_13293</name>
</gene>
<sequence>MLTAQAPSSSASVPPQTARKPSVTVVRRTSSHNRVPLAPRLDENHNVNVQLHHDYEIPIEREQEAPYGNIYYRPEFDVELDREVPVNPADTLCSCVSNGRMDMYRAGSLLDELKNTSRFNDIVYQEFVDSEVAGNVQTFDYDELERSPLRNFSNLVQFMRISHFAARDARVNRMQRDFETKMGPDDCAVAQDMSSSVCQDNLIRKSWMLEGLPPFVTVDLVDLTSLWQGRKNDQPLQKITSLFRYIFMRITDPPKKIQEFSVRINNRSANKDENLENLPHLVERTLLVMLHYLHLGDINELTNLIIAEFAEDMHGLGHALVKMSTAPDETERHFFVKLGKDLDERLRALEALRKRRRMIRPKLYRALQKALRDVRAYQYEEDSTAKVFRWIPNDAKKHRVEGSEGGADEEEFIDVEGDAF</sequence>
<evidence type="ECO:0000313" key="2">
    <source>
        <dbReference type="EMBL" id="RCN40773.1"/>
    </source>
</evidence>
<dbReference type="EMBL" id="JOJR01000268">
    <property type="protein sequence ID" value="RCN40773.1"/>
    <property type="molecule type" value="Genomic_DNA"/>
</dbReference>
<name>A0A368G8N5_ANCCA</name>
<protein>
    <submittedName>
        <fullName evidence="2">Uncharacterized protein</fullName>
    </submittedName>
</protein>
<organism evidence="2 3">
    <name type="scientific">Ancylostoma caninum</name>
    <name type="common">Dog hookworm</name>
    <dbReference type="NCBI Taxonomy" id="29170"/>
    <lineage>
        <taxon>Eukaryota</taxon>
        <taxon>Metazoa</taxon>
        <taxon>Ecdysozoa</taxon>
        <taxon>Nematoda</taxon>
        <taxon>Chromadorea</taxon>
        <taxon>Rhabditida</taxon>
        <taxon>Rhabditina</taxon>
        <taxon>Rhabditomorpha</taxon>
        <taxon>Strongyloidea</taxon>
        <taxon>Ancylostomatidae</taxon>
        <taxon>Ancylostomatinae</taxon>
        <taxon>Ancylostoma</taxon>
    </lineage>
</organism>
<accession>A0A368G8N5</accession>